<evidence type="ECO:0000313" key="16">
    <source>
        <dbReference type="EMBL" id="TSC91848.1"/>
    </source>
</evidence>
<dbReference type="CDD" id="cd02801">
    <property type="entry name" value="DUS_like_FMN"/>
    <property type="match status" value="1"/>
</dbReference>
<evidence type="ECO:0000256" key="1">
    <source>
        <dbReference type="ARBA" id="ARBA00001917"/>
    </source>
</evidence>
<keyword evidence="4 12" id="KW-0285">Flavoprotein</keyword>
<evidence type="ECO:0000256" key="11">
    <source>
        <dbReference type="ARBA" id="ARBA00048802"/>
    </source>
</evidence>
<comment type="catalytic activity">
    <reaction evidence="10">
        <text>a 5,6-dihydrouridine in tRNA + NADP(+) = a uridine in tRNA + NADPH + H(+)</text>
        <dbReference type="Rhea" id="RHEA:23624"/>
        <dbReference type="Rhea" id="RHEA-COMP:13339"/>
        <dbReference type="Rhea" id="RHEA-COMP:13887"/>
        <dbReference type="ChEBI" id="CHEBI:15378"/>
        <dbReference type="ChEBI" id="CHEBI:57783"/>
        <dbReference type="ChEBI" id="CHEBI:58349"/>
        <dbReference type="ChEBI" id="CHEBI:65315"/>
        <dbReference type="ChEBI" id="CHEBI:74443"/>
    </reaction>
</comment>
<feature type="active site" description="Proton donor" evidence="13">
    <location>
        <position position="102"/>
    </location>
</feature>
<dbReference type="EMBL" id="VMGH01000025">
    <property type="protein sequence ID" value="TSC91848.1"/>
    <property type="molecule type" value="Genomic_DNA"/>
</dbReference>
<sequence>MDNFWRKFKKPIIALAPMAGISDSAFRQICKKEGADLVYSEMISSYGIIHNDKKTLSLCRFKQIERPIIIQIFGRDPRIMAEAAAVVENKFKPEGIDINFGCPARRVVKSGHGAALMDEPELAESIVRHIVKRIKIPLSVKTRLGARKKTEIFDFSRRMESVGAKAIAIHGRTLSQGFKGEADWGPIYKTAGIVKIPVLGNGDIKSNQEIKSRLKNLAGVLIGRGALGNPFIFGRQKEVSRKKIKETMLKHARLAEKEKGDRGLIEMRKHLGWYVKGWPKAKSLRQRLVRVETIEEIKKILNIKYQISNKMINY</sequence>
<evidence type="ECO:0000313" key="17">
    <source>
        <dbReference type="Proteomes" id="UP000318296"/>
    </source>
</evidence>
<dbReference type="GO" id="GO:0000049">
    <property type="term" value="F:tRNA binding"/>
    <property type="evidence" value="ECO:0007669"/>
    <property type="project" value="UniProtKB-KW"/>
</dbReference>
<protein>
    <recommendedName>
        <fullName evidence="12">tRNA-dihydrouridine synthase</fullName>
        <ecNumber evidence="12">1.3.1.-</ecNumber>
    </recommendedName>
</protein>
<dbReference type="InterPro" id="IPR035587">
    <property type="entry name" value="DUS-like_FMN-bd"/>
</dbReference>
<gene>
    <name evidence="16" type="ORF">CEN92_189</name>
</gene>
<feature type="binding site" evidence="14">
    <location>
        <position position="170"/>
    </location>
    <ligand>
        <name>FMN</name>
        <dbReference type="ChEBI" id="CHEBI:58210"/>
    </ligand>
</feature>
<keyword evidence="7" id="KW-0521">NADP</keyword>
<dbReference type="SUPFAM" id="SSF51395">
    <property type="entry name" value="FMN-linked oxidoreductases"/>
    <property type="match status" value="1"/>
</dbReference>
<evidence type="ECO:0000256" key="14">
    <source>
        <dbReference type="PIRSR" id="PIRSR006621-2"/>
    </source>
</evidence>
<evidence type="ECO:0000256" key="13">
    <source>
        <dbReference type="PIRSR" id="PIRSR006621-1"/>
    </source>
</evidence>
<evidence type="ECO:0000256" key="7">
    <source>
        <dbReference type="ARBA" id="ARBA00022857"/>
    </source>
</evidence>
<dbReference type="GO" id="GO:0017150">
    <property type="term" value="F:tRNA dihydrouridine synthase activity"/>
    <property type="evidence" value="ECO:0007669"/>
    <property type="project" value="InterPro"/>
</dbReference>
<dbReference type="InterPro" id="IPR018517">
    <property type="entry name" value="tRNA_hU_synthase_CS"/>
</dbReference>
<evidence type="ECO:0000256" key="2">
    <source>
        <dbReference type="ARBA" id="ARBA00002790"/>
    </source>
</evidence>
<keyword evidence="6 12" id="KW-0819">tRNA processing</keyword>
<dbReference type="PIRSF" id="PIRSF006621">
    <property type="entry name" value="Dus"/>
    <property type="match status" value="1"/>
</dbReference>
<evidence type="ECO:0000256" key="8">
    <source>
        <dbReference type="ARBA" id="ARBA00022884"/>
    </source>
</evidence>
<evidence type="ECO:0000256" key="5">
    <source>
        <dbReference type="ARBA" id="ARBA00022643"/>
    </source>
</evidence>
<evidence type="ECO:0000256" key="3">
    <source>
        <dbReference type="ARBA" id="ARBA00022555"/>
    </source>
</evidence>
<dbReference type="AlphaFoldDB" id="A0A554LG61"/>
<evidence type="ECO:0000259" key="15">
    <source>
        <dbReference type="Pfam" id="PF01207"/>
    </source>
</evidence>
<dbReference type="InterPro" id="IPR024036">
    <property type="entry name" value="tRNA-dHydroUridine_Synthase_C"/>
</dbReference>
<dbReference type="EC" id="1.3.1.-" evidence="12"/>
<evidence type="ECO:0000256" key="4">
    <source>
        <dbReference type="ARBA" id="ARBA00022630"/>
    </source>
</evidence>
<name>A0A554LG61_9BACT</name>
<dbReference type="PANTHER" id="PTHR45846">
    <property type="entry name" value="TRNA-DIHYDROURIDINE(47) SYNTHASE [NAD(P)(+)]-LIKE"/>
    <property type="match status" value="1"/>
</dbReference>
<organism evidence="16 17">
    <name type="scientific">Candidatus Berkelbacteria bacterium Licking1014_96</name>
    <dbReference type="NCBI Taxonomy" id="2017149"/>
    <lineage>
        <taxon>Bacteria</taxon>
        <taxon>Candidatus Berkelbacteria</taxon>
    </lineage>
</organism>
<keyword evidence="8" id="KW-0694">RNA-binding</keyword>
<comment type="similarity">
    <text evidence="12">Belongs to the dus family.</text>
</comment>
<keyword evidence="9 12" id="KW-0560">Oxidoreductase</keyword>
<comment type="catalytic activity">
    <reaction evidence="11">
        <text>a 5,6-dihydrouridine in tRNA + NAD(+) = a uridine in tRNA + NADH + H(+)</text>
        <dbReference type="Rhea" id="RHEA:54452"/>
        <dbReference type="Rhea" id="RHEA-COMP:13339"/>
        <dbReference type="Rhea" id="RHEA-COMP:13887"/>
        <dbReference type="ChEBI" id="CHEBI:15378"/>
        <dbReference type="ChEBI" id="CHEBI:57540"/>
        <dbReference type="ChEBI" id="CHEBI:57945"/>
        <dbReference type="ChEBI" id="CHEBI:65315"/>
        <dbReference type="ChEBI" id="CHEBI:74443"/>
    </reaction>
</comment>
<dbReference type="InterPro" id="IPR001269">
    <property type="entry name" value="DUS_fam"/>
</dbReference>
<dbReference type="Proteomes" id="UP000318296">
    <property type="component" value="Unassembled WGS sequence"/>
</dbReference>
<dbReference type="Gene3D" id="3.20.20.70">
    <property type="entry name" value="Aldolase class I"/>
    <property type="match status" value="1"/>
</dbReference>
<dbReference type="PROSITE" id="PS01136">
    <property type="entry name" value="UPF0034"/>
    <property type="match status" value="1"/>
</dbReference>
<comment type="caution">
    <text evidence="16">The sequence shown here is derived from an EMBL/GenBank/DDBJ whole genome shotgun (WGS) entry which is preliminary data.</text>
</comment>
<evidence type="ECO:0000256" key="10">
    <source>
        <dbReference type="ARBA" id="ARBA00048205"/>
    </source>
</evidence>
<dbReference type="PANTHER" id="PTHR45846:SF1">
    <property type="entry name" value="TRNA-DIHYDROURIDINE(47) SYNTHASE [NAD(P)(+)]-LIKE"/>
    <property type="match status" value="1"/>
</dbReference>
<keyword evidence="3" id="KW-0820">tRNA-binding</keyword>
<evidence type="ECO:0000256" key="9">
    <source>
        <dbReference type="ARBA" id="ARBA00023002"/>
    </source>
</evidence>
<feature type="domain" description="DUS-like FMN-binding" evidence="15">
    <location>
        <begin position="15"/>
        <end position="302"/>
    </location>
</feature>
<evidence type="ECO:0000256" key="12">
    <source>
        <dbReference type="PIRNR" id="PIRNR006621"/>
    </source>
</evidence>
<feature type="binding site" evidence="14">
    <location>
        <begin position="223"/>
        <end position="224"/>
    </location>
    <ligand>
        <name>FMN</name>
        <dbReference type="ChEBI" id="CHEBI:58210"/>
    </ligand>
</feature>
<keyword evidence="14" id="KW-0547">Nucleotide-binding</keyword>
<accession>A0A554LG61</accession>
<feature type="binding site" evidence="14">
    <location>
        <position position="71"/>
    </location>
    <ligand>
        <name>FMN</name>
        <dbReference type="ChEBI" id="CHEBI:58210"/>
    </ligand>
</feature>
<feature type="binding site" evidence="14">
    <location>
        <begin position="17"/>
        <end position="19"/>
    </location>
    <ligand>
        <name>FMN</name>
        <dbReference type="ChEBI" id="CHEBI:58210"/>
    </ligand>
</feature>
<dbReference type="GO" id="GO:0050660">
    <property type="term" value="F:flavin adenine dinucleotide binding"/>
    <property type="evidence" value="ECO:0007669"/>
    <property type="project" value="InterPro"/>
</dbReference>
<dbReference type="InterPro" id="IPR013785">
    <property type="entry name" value="Aldolase_TIM"/>
</dbReference>
<comment type="cofactor">
    <cofactor evidence="1 12 14">
        <name>FMN</name>
        <dbReference type="ChEBI" id="CHEBI:58210"/>
    </cofactor>
</comment>
<feature type="binding site" evidence="14">
    <location>
        <position position="141"/>
    </location>
    <ligand>
        <name>FMN</name>
        <dbReference type="ChEBI" id="CHEBI:58210"/>
    </ligand>
</feature>
<dbReference type="Pfam" id="PF01207">
    <property type="entry name" value="Dus"/>
    <property type="match status" value="1"/>
</dbReference>
<reference evidence="16 17" key="1">
    <citation type="submission" date="2017-07" db="EMBL/GenBank/DDBJ databases">
        <title>Mechanisms for carbon and nitrogen cycling indicate functional differentiation within the Candidate Phyla Radiation.</title>
        <authorList>
            <person name="Danczak R.E."/>
            <person name="Johnston M.D."/>
            <person name="Kenah C."/>
            <person name="Slattery M."/>
            <person name="Wrighton K.C."/>
            <person name="Wilkins M.J."/>
        </authorList>
    </citation>
    <scope>NUCLEOTIDE SEQUENCE [LARGE SCALE GENOMIC DNA]</scope>
    <source>
        <strain evidence="16">Licking1014_96</strain>
    </source>
</reference>
<evidence type="ECO:0000256" key="6">
    <source>
        <dbReference type="ARBA" id="ARBA00022694"/>
    </source>
</evidence>
<proteinExistence type="inferred from homology"/>
<comment type="function">
    <text evidence="2 12">Catalyzes the synthesis of 5,6-dihydrouridine (D), a modified base found in the D-loop of most tRNAs, via the reduction of the C5-C6 double bond in target uridines.</text>
</comment>
<keyword evidence="5 12" id="KW-0288">FMN</keyword>
<dbReference type="Gene3D" id="1.10.1200.80">
    <property type="entry name" value="Putative flavin oxidoreducatase, domain 2"/>
    <property type="match status" value="1"/>
</dbReference>